<evidence type="ECO:0000256" key="7">
    <source>
        <dbReference type="ARBA" id="ARBA00023315"/>
    </source>
</evidence>
<dbReference type="GO" id="GO:0061355">
    <property type="term" value="P:Wnt protein secretion"/>
    <property type="evidence" value="ECO:0007669"/>
    <property type="project" value="TreeGrafter"/>
</dbReference>
<dbReference type="PANTHER" id="PTHR13906:SF12">
    <property type="entry name" value="PROTEIN-SERINE O-PALMITOLEOYLTRANSFERASE PORCUPINE"/>
    <property type="match status" value="1"/>
</dbReference>
<dbReference type="AlphaFoldDB" id="A0A812CLE6"/>
<evidence type="ECO:0000256" key="1">
    <source>
        <dbReference type="ARBA" id="ARBA00004141"/>
    </source>
</evidence>
<keyword evidence="5 12" id="KW-1133">Transmembrane helix</keyword>
<organism evidence="13 14">
    <name type="scientific">Acanthosepion pharaonis</name>
    <name type="common">Pharaoh cuttlefish</name>
    <name type="synonym">Sepia pharaonis</name>
    <dbReference type="NCBI Taxonomy" id="158019"/>
    <lineage>
        <taxon>Eukaryota</taxon>
        <taxon>Metazoa</taxon>
        <taxon>Spiralia</taxon>
        <taxon>Lophotrochozoa</taxon>
        <taxon>Mollusca</taxon>
        <taxon>Cephalopoda</taxon>
        <taxon>Coleoidea</taxon>
        <taxon>Decapodiformes</taxon>
        <taxon>Sepiida</taxon>
        <taxon>Sepiina</taxon>
        <taxon>Sepiidae</taxon>
        <taxon>Acanthosepion</taxon>
    </lineage>
</organism>
<dbReference type="GO" id="GO:0030258">
    <property type="term" value="P:lipid modification"/>
    <property type="evidence" value="ECO:0007669"/>
    <property type="project" value="TreeGrafter"/>
</dbReference>
<sequence>MILSLSSLNTCICVCVSLSSLCVLLSLSFLCVHLSLLPLCVTLSLLPLCAPLSPSSVCVCFSLSLSPLCVRMFFLSLSPLCVRVFLSLSPLCVCACFSLSPSVCVCVSLSPSVCLSSLSLSPSVFSVFSLPSVCVCFSLSPLCVRVFLSLSLLCVRVSLSPVDLSVTRPSFIELPRSLVETVSNWNLPMHYWLKIYIFKNARPLGNFAAVLLTYGASSLLHGLNFQLAAVLLSLGFYSYIEHGKNFYTQLNSLFLNIII</sequence>
<comment type="subcellular location">
    <subcellularLocation>
        <location evidence="1">Membrane</location>
        <topology evidence="1">Multi-pass membrane protein</topology>
    </subcellularLocation>
</comment>
<evidence type="ECO:0000256" key="3">
    <source>
        <dbReference type="ARBA" id="ARBA00022687"/>
    </source>
</evidence>
<evidence type="ECO:0000256" key="4">
    <source>
        <dbReference type="ARBA" id="ARBA00022692"/>
    </source>
</evidence>
<dbReference type="InterPro" id="IPR049941">
    <property type="entry name" value="LPLAT_7/PORCN-like"/>
</dbReference>
<dbReference type="OrthoDB" id="5968863at2759"/>
<dbReference type="EMBL" id="CAHIKZ030001581">
    <property type="protein sequence ID" value="CAE1268787.1"/>
    <property type="molecule type" value="Genomic_DNA"/>
</dbReference>
<dbReference type="GO" id="GO:0005783">
    <property type="term" value="C:endoplasmic reticulum"/>
    <property type="evidence" value="ECO:0007669"/>
    <property type="project" value="TreeGrafter"/>
</dbReference>
<evidence type="ECO:0000256" key="6">
    <source>
        <dbReference type="ARBA" id="ARBA00023136"/>
    </source>
</evidence>
<keyword evidence="6 12" id="KW-0472">Membrane</keyword>
<evidence type="ECO:0000256" key="5">
    <source>
        <dbReference type="ARBA" id="ARBA00022989"/>
    </source>
</evidence>
<dbReference type="Pfam" id="PF03062">
    <property type="entry name" value="MBOAT"/>
    <property type="match status" value="1"/>
</dbReference>
<evidence type="ECO:0000256" key="10">
    <source>
        <dbReference type="ARBA" id="ARBA00040371"/>
    </source>
</evidence>
<comment type="catalytic activity">
    <reaction evidence="11">
        <text>[Wnt protein]-L-serine + (9Z)-hexadecenoyl-CoA = [Wnt protein]-O-(9Z)-hexadecenoyl-L-serine + CoA</text>
        <dbReference type="Rhea" id="RHEA:45336"/>
        <dbReference type="Rhea" id="RHEA-COMP:11170"/>
        <dbReference type="Rhea" id="RHEA-COMP:11171"/>
        <dbReference type="ChEBI" id="CHEBI:29999"/>
        <dbReference type="ChEBI" id="CHEBI:57287"/>
        <dbReference type="ChEBI" id="CHEBI:61540"/>
        <dbReference type="ChEBI" id="CHEBI:85189"/>
        <dbReference type="EC" id="2.3.1.250"/>
    </reaction>
</comment>
<comment type="caution">
    <text evidence="13">The sequence shown here is derived from an EMBL/GenBank/DDBJ whole genome shotgun (WGS) entry which is preliminary data.</text>
</comment>
<evidence type="ECO:0000256" key="8">
    <source>
        <dbReference type="ARBA" id="ARBA00038269"/>
    </source>
</evidence>
<dbReference type="Proteomes" id="UP000597762">
    <property type="component" value="Unassembled WGS sequence"/>
</dbReference>
<evidence type="ECO:0000256" key="11">
    <source>
        <dbReference type="ARBA" id="ARBA00047978"/>
    </source>
</evidence>
<dbReference type="GO" id="GO:1990698">
    <property type="term" value="F:palmitoleoyltransferase activity"/>
    <property type="evidence" value="ECO:0007669"/>
    <property type="project" value="UniProtKB-EC"/>
</dbReference>
<evidence type="ECO:0000313" key="13">
    <source>
        <dbReference type="EMBL" id="CAE1268787.1"/>
    </source>
</evidence>
<gene>
    <name evidence="13" type="ORF">SPHA_36260</name>
</gene>
<dbReference type="PANTHER" id="PTHR13906">
    <property type="entry name" value="PORCUPINE"/>
    <property type="match status" value="1"/>
</dbReference>
<dbReference type="GO" id="GO:0017147">
    <property type="term" value="F:Wnt-protein binding"/>
    <property type="evidence" value="ECO:0007669"/>
    <property type="project" value="TreeGrafter"/>
</dbReference>
<evidence type="ECO:0000256" key="12">
    <source>
        <dbReference type="SAM" id="Phobius"/>
    </source>
</evidence>
<accession>A0A812CLE6</accession>
<dbReference type="InterPro" id="IPR004299">
    <property type="entry name" value="MBOAT_fam"/>
</dbReference>
<evidence type="ECO:0000256" key="9">
    <source>
        <dbReference type="ARBA" id="ARBA00038867"/>
    </source>
</evidence>
<keyword evidence="3" id="KW-0879">Wnt signaling pathway</keyword>
<keyword evidence="2 13" id="KW-0808">Transferase</keyword>
<reference evidence="13" key="1">
    <citation type="submission" date="2021-01" db="EMBL/GenBank/DDBJ databases">
        <authorList>
            <person name="Li R."/>
            <person name="Bekaert M."/>
        </authorList>
    </citation>
    <scope>NUCLEOTIDE SEQUENCE</scope>
    <source>
        <strain evidence="13">Farmed</strain>
    </source>
</reference>
<name>A0A812CLE6_ACAPH</name>
<feature type="transmembrane region" description="Helical" evidence="12">
    <location>
        <begin position="12"/>
        <end position="36"/>
    </location>
</feature>
<keyword evidence="7 13" id="KW-0012">Acyltransferase</keyword>
<protein>
    <recommendedName>
        <fullName evidence="10">Protein-serine O-palmitoleoyltransferase porcupine</fullName>
        <ecNumber evidence="9">2.3.1.250</ecNumber>
    </recommendedName>
</protein>
<evidence type="ECO:0000256" key="2">
    <source>
        <dbReference type="ARBA" id="ARBA00022679"/>
    </source>
</evidence>
<comment type="similarity">
    <text evidence="8">Belongs to the membrane-bound acyltransferase family. Porcupine subfamily.</text>
</comment>
<keyword evidence="14" id="KW-1185">Reference proteome</keyword>
<dbReference type="EC" id="2.3.1.250" evidence="9"/>
<keyword evidence="4 12" id="KW-0812">Transmembrane</keyword>
<dbReference type="GO" id="GO:0016055">
    <property type="term" value="P:Wnt signaling pathway"/>
    <property type="evidence" value="ECO:0007669"/>
    <property type="project" value="UniProtKB-KW"/>
</dbReference>
<dbReference type="GO" id="GO:0016020">
    <property type="term" value="C:membrane"/>
    <property type="evidence" value="ECO:0007669"/>
    <property type="project" value="UniProtKB-SubCell"/>
</dbReference>
<proteinExistence type="inferred from homology"/>
<evidence type="ECO:0000313" key="14">
    <source>
        <dbReference type="Proteomes" id="UP000597762"/>
    </source>
</evidence>